<dbReference type="AlphaFoldDB" id="A0AAD4QUY2"/>
<evidence type="ECO:0000313" key="2">
    <source>
        <dbReference type="EMBL" id="KAI1702843.1"/>
    </source>
</evidence>
<name>A0AAD4QUY2_9BILA</name>
<keyword evidence="1" id="KW-1133">Transmembrane helix</keyword>
<accession>A0AAD4QUY2</accession>
<dbReference type="GO" id="GO:0006865">
    <property type="term" value="P:amino acid transport"/>
    <property type="evidence" value="ECO:0007669"/>
    <property type="project" value="TreeGrafter"/>
</dbReference>
<sequence length="111" mass="12081">MFSGVEAFITGFCDEYPRILARRREIFVAVVICVYYVGSLPTVTYGGTYVIPFLRVKLCITAQQRAGSMNSTCPSLGAGNPGGAALALDDRGNYHLVNLHIARRESSVVHL</sequence>
<dbReference type="Proteomes" id="UP001201812">
    <property type="component" value="Unassembled WGS sequence"/>
</dbReference>
<keyword evidence="3" id="KW-1185">Reference proteome</keyword>
<protein>
    <submittedName>
        <fullName evidence="2">Sodium:neurotransmitter symporter family domain-containing protein</fullName>
    </submittedName>
</protein>
<dbReference type="EMBL" id="JAKKPZ010000092">
    <property type="protein sequence ID" value="KAI1702843.1"/>
    <property type="molecule type" value="Genomic_DNA"/>
</dbReference>
<dbReference type="PANTHER" id="PTHR11616:SF279">
    <property type="entry name" value="SODIUM-DEPENDENT SEROTONIN TRANSPORTER"/>
    <property type="match status" value="1"/>
</dbReference>
<dbReference type="GO" id="GO:0098793">
    <property type="term" value="C:presynapse"/>
    <property type="evidence" value="ECO:0007669"/>
    <property type="project" value="GOC"/>
</dbReference>
<gene>
    <name evidence="2" type="ORF">DdX_15272</name>
</gene>
<dbReference type="GO" id="GO:0051378">
    <property type="term" value="F:serotonin binding"/>
    <property type="evidence" value="ECO:0007669"/>
    <property type="project" value="TreeGrafter"/>
</dbReference>
<reference evidence="2" key="1">
    <citation type="submission" date="2022-01" db="EMBL/GenBank/DDBJ databases">
        <title>Genome Sequence Resource for Two Populations of Ditylenchus destructor, the Migratory Endoparasitic Phytonematode.</title>
        <authorList>
            <person name="Zhang H."/>
            <person name="Lin R."/>
            <person name="Xie B."/>
        </authorList>
    </citation>
    <scope>NUCLEOTIDE SEQUENCE</scope>
    <source>
        <strain evidence="2">BazhouSP</strain>
    </source>
</reference>
<keyword evidence="1" id="KW-0472">Membrane</keyword>
<keyword evidence="1" id="KW-0812">Transmembrane</keyword>
<dbReference type="GO" id="GO:0005886">
    <property type="term" value="C:plasma membrane"/>
    <property type="evidence" value="ECO:0007669"/>
    <property type="project" value="TreeGrafter"/>
</dbReference>
<dbReference type="Pfam" id="PF00209">
    <property type="entry name" value="SNF"/>
    <property type="match status" value="1"/>
</dbReference>
<dbReference type="PANTHER" id="PTHR11616">
    <property type="entry name" value="SODIUM/CHLORIDE DEPENDENT TRANSPORTER"/>
    <property type="match status" value="1"/>
</dbReference>
<proteinExistence type="predicted"/>
<evidence type="ECO:0000313" key="3">
    <source>
        <dbReference type="Proteomes" id="UP001201812"/>
    </source>
</evidence>
<organism evidence="2 3">
    <name type="scientific">Ditylenchus destructor</name>
    <dbReference type="NCBI Taxonomy" id="166010"/>
    <lineage>
        <taxon>Eukaryota</taxon>
        <taxon>Metazoa</taxon>
        <taxon>Ecdysozoa</taxon>
        <taxon>Nematoda</taxon>
        <taxon>Chromadorea</taxon>
        <taxon>Rhabditida</taxon>
        <taxon>Tylenchina</taxon>
        <taxon>Tylenchomorpha</taxon>
        <taxon>Sphaerularioidea</taxon>
        <taxon>Anguinidae</taxon>
        <taxon>Anguininae</taxon>
        <taxon>Ditylenchus</taxon>
    </lineage>
</organism>
<dbReference type="GO" id="GO:0005335">
    <property type="term" value="F:serotonin:sodium:chloride symporter activity"/>
    <property type="evidence" value="ECO:0007669"/>
    <property type="project" value="TreeGrafter"/>
</dbReference>
<comment type="caution">
    <text evidence="2">The sequence shown here is derived from an EMBL/GenBank/DDBJ whole genome shotgun (WGS) entry which is preliminary data.</text>
</comment>
<feature type="transmembrane region" description="Helical" evidence="1">
    <location>
        <begin position="26"/>
        <end position="51"/>
    </location>
</feature>
<dbReference type="GO" id="GO:0043005">
    <property type="term" value="C:neuron projection"/>
    <property type="evidence" value="ECO:0007669"/>
    <property type="project" value="TreeGrafter"/>
</dbReference>
<dbReference type="InterPro" id="IPR000175">
    <property type="entry name" value="Na/ntran_symport"/>
</dbReference>
<evidence type="ECO:0000256" key="1">
    <source>
        <dbReference type="SAM" id="Phobius"/>
    </source>
</evidence>